<evidence type="ECO:0000259" key="5">
    <source>
        <dbReference type="PROSITE" id="PS50977"/>
    </source>
</evidence>
<dbReference type="RefSeq" id="WP_343925814.1">
    <property type="nucleotide sequence ID" value="NZ_BAAAKW010000034.1"/>
</dbReference>
<dbReference type="InterPro" id="IPR001647">
    <property type="entry name" value="HTH_TetR"/>
</dbReference>
<reference evidence="6 7" key="1">
    <citation type="journal article" date="2019" name="Int. J. Syst. Evol. Microbiol.">
        <title>The Global Catalogue of Microorganisms (GCM) 10K type strain sequencing project: providing services to taxonomists for standard genome sequencing and annotation.</title>
        <authorList>
            <consortium name="The Broad Institute Genomics Platform"/>
            <consortium name="The Broad Institute Genome Sequencing Center for Infectious Disease"/>
            <person name="Wu L."/>
            <person name="Ma J."/>
        </authorList>
    </citation>
    <scope>NUCLEOTIDE SEQUENCE [LARGE SCALE GENOMIC DNA]</scope>
    <source>
        <strain evidence="6 7">JCM 12762</strain>
    </source>
</reference>
<gene>
    <name evidence="6" type="ORF">GCM10009655_21980</name>
</gene>
<dbReference type="EMBL" id="BAAAKW010000034">
    <property type="protein sequence ID" value="GAA1221959.1"/>
    <property type="molecule type" value="Genomic_DNA"/>
</dbReference>
<feature type="DNA-binding region" description="H-T-H motif" evidence="4">
    <location>
        <begin position="40"/>
        <end position="59"/>
    </location>
</feature>
<dbReference type="SUPFAM" id="SSF48498">
    <property type="entry name" value="Tetracyclin repressor-like, C-terminal domain"/>
    <property type="match status" value="1"/>
</dbReference>
<keyword evidence="7" id="KW-1185">Reference proteome</keyword>
<dbReference type="Gene3D" id="1.10.10.60">
    <property type="entry name" value="Homeodomain-like"/>
    <property type="match status" value="1"/>
</dbReference>
<dbReference type="PANTHER" id="PTHR47506">
    <property type="entry name" value="TRANSCRIPTIONAL REGULATORY PROTEIN"/>
    <property type="match status" value="1"/>
</dbReference>
<accession>A0ABN1VSR7</accession>
<dbReference type="InterPro" id="IPR009057">
    <property type="entry name" value="Homeodomain-like_sf"/>
</dbReference>
<comment type="caution">
    <text evidence="6">The sequence shown here is derived from an EMBL/GenBank/DDBJ whole genome shotgun (WGS) entry which is preliminary data.</text>
</comment>
<dbReference type="Proteomes" id="UP001500943">
    <property type="component" value="Unassembled WGS sequence"/>
</dbReference>
<dbReference type="SUPFAM" id="SSF46689">
    <property type="entry name" value="Homeodomain-like"/>
    <property type="match status" value="1"/>
</dbReference>
<dbReference type="Gene3D" id="1.10.357.10">
    <property type="entry name" value="Tetracycline Repressor, domain 2"/>
    <property type="match status" value="1"/>
</dbReference>
<dbReference type="PANTHER" id="PTHR47506:SF1">
    <property type="entry name" value="HTH-TYPE TRANSCRIPTIONAL REGULATOR YJDC"/>
    <property type="match status" value="1"/>
</dbReference>
<evidence type="ECO:0000313" key="6">
    <source>
        <dbReference type="EMBL" id="GAA1221959.1"/>
    </source>
</evidence>
<organism evidence="6 7">
    <name type="scientific">Rhodoglobus aureus</name>
    <dbReference type="NCBI Taxonomy" id="191497"/>
    <lineage>
        <taxon>Bacteria</taxon>
        <taxon>Bacillati</taxon>
        <taxon>Actinomycetota</taxon>
        <taxon>Actinomycetes</taxon>
        <taxon>Micrococcales</taxon>
        <taxon>Microbacteriaceae</taxon>
        <taxon>Rhodoglobus</taxon>
    </lineage>
</organism>
<keyword evidence="1" id="KW-0805">Transcription regulation</keyword>
<evidence type="ECO:0000256" key="3">
    <source>
        <dbReference type="ARBA" id="ARBA00023163"/>
    </source>
</evidence>
<proteinExistence type="predicted"/>
<protein>
    <submittedName>
        <fullName evidence="6">TetR/AcrR family transcriptional regulator</fullName>
    </submittedName>
</protein>
<feature type="domain" description="HTH tetR-type" evidence="5">
    <location>
        <begin position="17"/>
        <end position="77"/>
    </location>
</feature>
<keyword evidence="3" id="KW-0804">Transcription</keyword>
<keyword evidence="2 4" id="KW-0238">DNA-binding</keyword>
<evidence type="ECO:0000256" key="1">
    <source>
        <dbReference type="ARBA" id="ARBA00023015"/>
    </source>
</evidence>
<dbReference type="PROSITE" id="PS50977">
    <property type="entry name" value="HTH_TETR_2"/>
    <property type="match status" value="1"/>
</dbReference>
<evidence type="ECO:0000256" key="2">
    <source>
        <dbReference type="ARBA" id="ARBA00023125"/>
    </source>
</evidence>
<dbReference type="Pfam" id="PF00440">
    <property type="entry name" value="TetR_N"/>
    <property type="match status" value="1"/>
</dbReference>
<name>A0ABN1VSR7_9MICO</name>
<sequence length="204" mass="22156">MVQKSSPTAKRLGRRPGFDRDAVVAAAIQPFWAKGFEATTLSDLEAATGVDRSSIYNSFGGKEGLYHSAASAYVDSAEEVLFEPLHRGSAGIADIIEFLDRLAANLRTGTNPQGCFIVNDMAADVDHQSTDRYLERLEDGLRAALERASTSGETQANMVIQRCQLLTSAILGVNITHRNDKTGTRATNLINALRSEVRSWAVLQ</sequence>
<evidence type="ECO:0000313" key="7">
    <source>
        <dbReference type="Proteomes" id="UP001500943"/>
    </source>
</evidence>
<evidence type="ECO:0000256" key="4">
    <source>
        <dbReference type="PROSITE-ProRule" id="PRU00335"/>
    </source>
</evidence>
<dbReference type="InterPro" id="IPR036271">
    <property type="entry name" value="Tet_transcr_reg_TetR-rel_C_sf"/>
</dbReference>